<dbReference type="InterPro" id="IPR013103">
    <property type="entry name" value="RVT_2"/>
</dbReference>
<reference evidence="2" key="1">
    <citation type="submission" date="2019-09" db="EMBL/GenBank/DDBJ databases">
        <title>Draft genome information of white flower Hibiscus syriacus.</title>
        <authorList>
            <person name="Kim Y.-M."/>
        </authorList>
    </citation>
    <scope>NUCLEOTIDE SEQUENCE [LARGE SCALE GENOMIC DNA]</scope>
    <source>
        <strain evidence="2">YM2019G1</strain>
    </source>
</reference>
<dbReference type="Gene3D" id="1.10.510.10">
    <property type="entry name" value="Transferase(Phosphotransferase) domain 1"/>
    <property type="match status" value="2"/>
</dbReference>
<gene>
    <name evidence="2" type="ORF">F3Y22_tig00000724pilonHSYRG00008</name>
</gene>
<dbReference type="Pfam" id="PF00069">
    <property type="entry name" value="Pkinase"/>
    <property type="match status" value="1"/>
</dbReference>
<dbReference type="Gene3D" id="3.30.200.20">
    <property type="entry name" value="Phosphorylase Kinase, domain 1"/>
    <property type="match status" value="1"/>
</dbReference>
<sequence length="693" mass="79803">MCATLNLHLEQLDVKTTFLHGNLEEDIYMLQPEGFEENQKKNLVYRLNKSLYGLKQEPRYHIEELKAQLAREFEIKDLGSAKKILGMQIHRDRSNRKIWLSQKNYLKKILSRFNMQDLGSLMFAMICTRPDIAQAVRVVSRYMANPGKEHWNIVKRIMRYIKGTSNVALCYRGSNLLINGYVDSDYAGDLDKNKSTTGYVFKDIGGAMQLEELGHNQEYVSLFCDSQSALHLARSPTFRSRTKHIRVQYHFIREKVEEGTCRSSSACQKRKQHEARVAFHDTPMTLFWMDYVATRWYRALVLCGSFFSKQYTPAIDIWSIRCIFAEVLTGKPHFPGKNVVHQLDLMTDLVDPLALRLLQRLLAYDPKDRPTAEEALADPYFKGLTKVEREPSCQPITKMELEFKRRRVTKDDIQEVIFREILEYHPQQLKDYMNGTERLKHTQNGSNEELITINSRLCTDLPTHVRLINSESSLHILRKMVVKVHQSTIVHSNTIAPKEQPSLKSLKERQNAEEAYSKILINCLQPTYHGGGYKKSNRERKAGQQKETRKLQVINRSEATTLLEKHVQESYHSATPTLTEKSGNHEMALRVFDSMLISGQCPNEFTLSIVLRSCSAFGEFEYGTCIQARRWSQALRLYVDMVEAGVTPNEFTFVKLLGACGVHGLNYGKLVHVLADYKPTQAGHTCTWEAIFG</sequence>
<dbReference type="InterPro" id="IPR043502">
    <property type="entry name" value="DNA/RNA_pol_sf"/>
</dbReference>
<dbReference type="SMART" id="SM00220">
    <property type="entry name" value="S_TKc"/>
    <property type="match status" value="1"/>
</dbReference>
<organism evidence="2 3">
    <name type="scientific">Hibiscus syriacus</name>
    <name type="common">Rose of Sharon</name>
    <dbReference type="NCBI Taxonomy" id="106335"/>
    <lineage>
        <taxon>Eukaryota</taxon>
        <taxon>Viridiplantae</taxon>
        <taxon>Streptophyta</taxon>
        <taxon>Embryophyta</taxon>
        <taxon>Tracheophyta</taxon>
        <taxon>Spermatophyta</taxon>
        <taxon>Magnoliopsida</taxon>
        <taxon>eudicotyledons</taxon>
        <taxon>Gunneridae</taxon>
        <taxon>Pentapetalae</taxon>
        <taxon>rosids</taxon>
        <taxon>malvids</taxon>
        <taxon>Malvales</taxon>
        <taxon>Malvaceae</taxon>
        <taxon>Malvoideae</taxon>
        <taxon>Hibiscus</taxon>
    </lineage>
</organism>
<dbReference type="PANTHER" id="PTHR11439:SF467">
    <property type="entry name" value="INTEGRASE CATALYTIC DOMAIN-CONTAINING PROTEIN"/>
    <property type="match status" value="1"/>
</dbReference>
<accession>A0A6A3D267</accession>
<dbReference type="EMBL" id="VEPZ02000061">
    <property type="protein sequence ID" value="KAE8734714.1"/>
    <property type="molecule type" value="Genomic_DNA"/>
</dbReference>
<dbReference type="Gene3D" id="1.25.40.10">
    <property type="entry name" value="Tetratricopeptide repeat domain"/>
    <property type="match status" value="1"/>
</dbReference>
<dbReference type="InterPro" id="IPR011009">
    <property type="entry name" value="Kinase-like_dom_sf"/>
</dbReference>
<evidence type="ECO:0000313" key="3">
    <source>
        <dbReference type="Proteomes" id="UP000436088"/>
    </source>
</evidence>
<dbReference type="SUPFAM" id="SSF56672">
    <property type="entry name" value="DNA/RNA polymerases"/>
    <property type="match status" value="1"/>
</dbReference>
<dbReference type="AlphaFoldDB" id="A0A6A3D267"/>
<dbReference type="GO" id="GO:0005524">
    <property type="term" value="F:ATP binding"/>
    <property type="evidence" value="ECO:0007669"/>
    <property type="project" value="InterPro"/>
</dbReference>
<dbReference type="PROSITE" id="PS50011">
    <property type="entry name" value="PROTEIN_KINASE_DOM"/>
    <property type="match status" value="1"/>
</dbReference>
<dbReference type="InterPro" id="IPR011990">
    <property type="entry name" value="TPR-like_helical_dom_sf"/>
</dbReference>
<evidence type="ECO:0000259" key="1">
    <source>
        <dbReference type="PROSITE" id="PS50011"/>
    </source>
</evidence>
<dbReference type="CDD" id="cd09272">
    <property type="entry name" value="RNase_HI_RT_Ty1"/>
    <property type="match status" value="1"/>
</dbReference>
<protein>
    <submittedName>
        <fullName evidence="2">Mitogen-activated protein kinase 10</fullName>
    </submittedName>
</protein>
<keyword evidence="3" id="KW-1185">Reference proteome</keyword>
<keyword evidence="2" id="KW-0808">Transferase</keyword>
<feature type="domain" description="Protein kinase" evidence="1">
    <location>
        <begin position="1"/>
        <end position="381"/>
    </location>
</feature>
<dbReference type="Pfam" id="PF07727">
    <property type="entry name" value="RVT_2"/>
    <property type="match status" value="2"/>
</dbReference>
<proteinExistence type="predicted"/>
<keyword evidence="2" id="KW-0418">Kinase</keyword>
<dbReference type="InterPro" id="IPR000719">
    <property type="entry name" value="Prot_kinase_dom"/>
</dbReference>
<comment type="caution">
    <text evidence="2">The sequence shown here is derived from an EMBL/GenBank/DDBJ whole genome shotgun (WGS) entry which is preliminary data.</text>
</comment>
<dbReference type="Proteomes" id="UP000436088">
    <property type="component" value="Unassembled WGS sequence"/>
</dbReference>
<dbReference type="PANTHER" id="PTHR11439">
    <property type="entry name" value="GAG-POL-RELATED RETROTRANSPOSON"/>
    <property type="match status" value="1"/>
</dbReference>
<dbReference type="SUPFAM" id="SSF56112">
    <property type="entry name" value="Protein kinase-like (PK-like)"/>
    <property type="match status" value="1"/>
</dbReference>
<evidence type="ECO:0000313" key="2">
    <source>
        <dbReference type="EMBL" id="KAE8734714.1"/>
    </source>
</evidence>
<dbReference type="GO" id="GO:0004672">
    <property type="term" value="F:protein kinase activity"/>
    <property type="evidence" value="ECO:0007669"/>
    <property type="project" value="InterPro"/>
</dbReference>
<name>A0A6A3D267_HIBSY</name>